<keyword evidence="8" id="KW-0832">Ubl conjugation</keyword>
<evidence type="ECO:0000256" key="13">
    <source>
        <dbReference type="ARBA" id="ARBA00065642"/>
    </source>
</evidence>
<accession>A0A9J7GIC5</accession>
<feature type="compositionally biased region" description="Acidic residues" evidence="16">
    <location>
        <begin position="95"/>
        <end position="107"/>
    </location>
</feature>
<dbReference type="InterPro" id="IPR051497">
    <property type="entry name" value="Dev/Hematopoietic_TF"/>
</dbReference>
<evidence type="ECO:0000256" key="9">
    <source>
        <dbReference type="ARBA" id="ARBA00023015"/>
    </source>
</evidence>
<keyword evidence="18" id="KW-1185">Reference proteome</keyword>
<evidence type="ECO:0000256" key="12">
    <source>
        <dbReference type="ARBA" id="ARBA00056265"/>
    </source>
</evidence>
<dbReference type="GO" id="GO:2000171">
    <property type="term" value="P:negative regulation of dendrite development"/>
    <property type="evidence" value="ECO:0007669"/>
    <property type="project" value="TreeGrafter"/>
</dbReference>
<protein>
    <recommendedName>
        <fullName evidence="14">Zinc finger protein 296</fullName>
    </recommendedName>
</protein>
<dbReference type="AlphaFoldDB" id="A0A9J7GIC5"/>
<evidence type="ECO:0000256" key="10">
    <source>
        <dbReference type="ARBA" id="ARBA00023163"/>
    </source>
</evidence>
<feature type="domain" description="C2H2-type" evidence="17">
    <location>
        <begin position="289"/>
        <end position="316"/>
    </location>
</feature>
<dbReference type="GO" id="GO:0000978">
    <property type="term" value="F:RNA polymerase II cis-regulatory region sequence-specific DNA binding"/>
    <property type="evidence" value="ECO:0007669"/>
    <property type="project" value="TreeGrafter"/>
</dbReference>
<dbReference type="Pfam" id="PF25491">
    <property type="entry name" value="CCHC_BCL-11A"/>
    <property type="match status" value="1"/>
</dbReference>
<keyword evidence="11" id="KW-0539">Nucleus</keyword>
<name>A0A9J7GIC5_CRIGR</name>
<reference evidence="19" key="3">
    <citation type="submission" date="2025-08" db="UniProtKB">
        <authorList>
            <consortium name="RefSeq"/>
        </authorList>
    </citation>
    <scope>IDENTIFICATION</scope>
    <source>
        <strain evidence="19">17A/GY</strain>
        <tissue evidence="19">Liver</tissue>
    </source>
</reference>
<dbReference type="SMART" id="SM00355">
    <property type="entry name" value="ZnF_C2H2"/>
    <property type="match status" value="6"/>
</dbReference>
<dbReference type="KEGG" id="cge:100753129"/>
<evidence type="ECO:0000256" key="14">
    <source>
        <dbReference type="ARBA" id="ARBA00067173"/>
    </source>
</evidence>
<dbReference type="GO" id="GO:0008270">
    <property type="term" value="F:zinc ion binding"/>
    <property type="evidence" value="ECO:0007669"/>
    <property type="project" value="UniProtKB-KW"/>
</dbReference>
<keyword evidence="7" id="KW-0862">Zinc</keyword>
<dbReference type="InterPro" id="IPR036236">
    <property type="entry name" value="Znf_C2H2_sf"/>
</dbReference>
<evidence type="ECO:0000256" key="8">
    <source>
        <dbReference type="ARBA" id="ARBA00022843"/>
    </source>
</evidence>
<feature type="compositionally biased region" description="Gly residues" evidence="16">
    <location>
        <begin position="14"/>
        <end position="26"/>
    </location>
</feature>
<feature type="domain" description="C2H2-type" evidence="17">
    <location>
        <begin position="470"/>
        <end position="492"/>
    </location>
</feature>
<feature type="compositionally biased region" description="Low complexity" evidence="16">
    <location>
        <begin position="346"/>
        <end position="358"/>
    </location>
</feature>
<dbReference type="CTD" id="162979"/>
<dbReference type="RefSeq" id="XP_027286697.2">
    <property type="nucleotide sequence ID" value="XM_027430896.2"/>
</dbReference>
<comment type="subunit">
    <text evidence="13">Interacts with KLF4.</text>
</comment>
<evidence type="ECO:0000313" key="18">
    <source>
        <dbReference type="Proteomes" id="UP001108280"/>
    </source>
</evidence>
<feature type="compositionally biased region" description="Basic and acidic residues" evidence="16">
    <location>
        <begin position="415"/>
        <end position="426"/>
    </location>
</feature>
<dbReference type="InterPro" id="IPR057448">
    <property type="entry name" value="BCL-11A_Znf_CCHC"/>
</dbReference>
<keyword evidence="6 15" id="KW-0863">Zinc-finger</keyword>
<dbReference type="PANTHER" id="PTHR45993:SF2">
    <property type="entry name" value="ZINC FINGER PROTEIN 296"/>
    <property type="match status" value="1"/>
</dbReference>
<keyword evidence="9" id="KW-0805">Transcription regulation</keyword>
<evidence type="ECO:0000256" key="6">
    <source>
        <dbReference type="ARBA" id="ARBA00022771"/>
    </source>
</evidence>
<reference evidence="18" key="1">
    <citation type="journal article" date="2018" name="Biotechnol. Bioeng.">
        <title>A reference genome of the Chinese hamster based on a hybrid assembly strategy.</title>
        <authorList>
            <person name="Rupp O."/>
            <person name="MacDonald M.L."/>
            <person name="Li S."/>
            <person name="Dhiman H."/>
            <person name="Polson S."/>
            <person name="Griep S."/>
            <person name="Heffner K."/>
            <person name="Hernandez I."/>
            <person name="Brinkrolf K."/>
            <person name="Jadhav V."/>
            <person name="Samoudi M."/>
            <person name="Hao H."/>
            <person name="Kingham B."/>
            <person name="Goesmann A."/>
            <person name="Betenbaugh M.J."/>
            <person name="Lewis N.E."/>
            <person name="Borth N."/>
            <person name="Lee K.H."/>
        </authorList>
    </citation>
    <scope>NUCLEOTIDE SEQUENCE [LARGE SCALE GENOMIC DNA]</scope>
    <source>
        <strain evidence="18">17A/GY</strain>
    </source>
</reference>
<dbReference type="FunFam" id="3.30.160.60:FF:000055">
    <property type="entry name" value="B-cell lymphoma/leukemia 11A isoform X1"/>
    <property type="match status" value="1"/>
</dbReference>
<dbReference type="FunFam" id="3.30.160.60:FF:001546">
    <property type="entry name" value="Zinc finger protein 296"/>
    <property type="match status" value="1"/>
</dbReference>
<dbReference type="Proteomes" id="UP001108280">
    <property type="component" value="Chromosome 9"/>
</dbReference>
<evidence type="ECO:0000256" key="2">
    <source>
        <dbReference type="ARBA" id="ARBA00006991"/>
    </source>
</evidence>
<comment type="function">
    <text evidence="12">May be a transcriptional corepressor with KLF4.</text>
</comment>
<gene>
    <name evidence="19" type="primary">Znf296</name>
</gene>
<dbReference type="Gene3D" id="3.30.160.60">
    <property type="entry name" value="Classic Zinc Finger"/>
    <property type="match status" value="4"/>
</dbReference>
<feature type="region of interest" description="Disordered" evidence="16">
    <location>
        <begin position="145"/>
        <end position="169"/>
    </location>
</feature>
<dbReference type="Pfam" id="PF00096">
    <property type="entry name" value="zf-C2H2"/>
    <property type="match status" value="3"/>
</dbReference>
<evidence type="ECO:0000256" key="15">
    <source>
        <dbReference type="PROSITE-ProRule" id="PRU00042"/>
    </source>
</evidence>
<evidence type="ECO:0000259" key="17">
    <source>
        <dbReference type="PROSITE" id="PS50157"/>
    </source>
</evidence>
<dbReference type="GeneID" id="100753129"/>
<evidence type="ECO:0000256" key="5">
    <source>
        <dbReference type="ARBA" id="ARBA00022737"/>
    </source>
</evidence>
<comment type="similarity">
    <text evidence="2">Belongs to the krueppel C2H2-type zinc-finger protein family.</text>
</comment>
<feature type="compositionally biased region" description="Low complexity" evidence="16">
    <location>
        <begin position="37"/>
        <end position="57"/>
    </location>
</feature>
<evidence type="ECO:0000256" key="3">
    <source>
        <dbReference type="ARBA" id="ARBA00022499"/>
    </source>
</evidence>
<evidence type="ECO:0000256" key="11">
    <source>
        <dbReference type="ARBA" id="ARBA00023242"/>
    </source>
</evidence>
<dbReference type="FunFam" id="3.30.160.60:FF:000395">
    <property type="entry name" value="zinc finger protein 513"/>
    <property type="match status" value="1"/>
</dbReference>
<keyword evidence="3" id="KW-1017">Isopeptide bond</keyword>
<reference evidence="18" key="2">
    <citation type="journal article" date="2020" name="Biotechnol. Bioeng.">
        <title>Chromosome-scale scaffolds for the Chinese hamster reference genome assembly to facilitate the study of the CHO epigenome.</title>
        <authorList>
            <person name="Hilliard W."/>
            <person name="MacDonald M."/>
            <person name="Lee K.H."/>
        </authorList>
    </citation>
    <scope>NUCLEOTIDE SEQUENCE [LARGE SCALE GENOMIC DNA]</scope>
    <source>
        <strain evidence="18">17A/GY</strain>
    </source>
</reference>
<evidence type="ECO:0000256" key="4">
    <source>
        <dbReference type="ARBA" id="ARBA00022723"/>
    </source>
</evidence>
<feature type="region of interest" description="Disordered" evidence="16">
    <location>
        <begin position="333"/>
        <end position="442"/>
    </location>
</feature>
<organism evidence="18 19">
    <name type="scientific">Cricetulus griseus</name>
    <name type="common">Chinese hamster</name>
    <name type="synonym">Cricetulus barabensis griseus</name>
    <dbReference type="NCBI Taxonomy" id="10029"/>
    <lineage>
        <taxon>Eukaryota</taxon>
        <taxon>Metazoa</taxon>
        <taxon>Chordata</taxon>
        <taxon>Craniata</taxon>
        <taxon>Vertebrata</taxon>
        <taxon>Euteleostomi</taxon>
        <taxon>Mammalia</taxon>
        <taxon>Eutheria</taxon>
        <taxon>Euarchontoglires</taxon>
        <taxon>Glires</taxon>
        <taxon>Rodentia</taxon>
        <taxon>Myomorpha</taxon>
        <taxon>Muroidea</taxon>
        <taxon>Cricetidae</taxon>
        <taxon>Cricetinae</taxon>
        <taxon>Cricetulus</taxon>
    </lineage>
</organism>
<evidence type="ECO:0000256" key="1">
    <source>
        <dbReference type="ARBA" id="ARBA00004123"/>
    </source>
</evidence>
<dbReference type="GO" id="GO:0003700">
    <property type="term" value="F:DNA-binding transcription factor activity"/>
    <property type="evidence" value="ECO:0007669"/>
    <property type="project" value="TreeGrafter"/>
</dbReference>
<feature type="domain" description="C2H2-type" evidence="17">
    <location>
        <begin position="317"/>
        <end position="344"/>
    </location>
</feature>
<proteinExistence type="inferred from homology"/>
<keyword evidence="4" id="KW-0479">Metal-binding</keyword>
<dbReference type="InterPro" id="IPR013087">
    <property type="entry name" value="Znf_C2H2_type"/>
</dbReference>
<dbReference type="PROSITE" id="PS50157">
    <property type="entry name" value="ZINC_FINGER_C2H2_2"/>
    <property type="match status" value="4"/>
</dbReference>
<feature type="region of interest" description="Disordered" evidence="16">
    <location>
        <begin position="1"/>
        <end position="107"/>
    </location>
</feature>
<evidence type="ECO:0000256" key="16">
    <source>
        <dbReference type="SAM" id="MobiDB-lite"/>
    </source>
</evidence>
<comment type="subcellular location">
    <subcellularLocation>
        <location evidence="1">Nucleus</location>
    </subcellularLocation>
</comment>
<evidence type="ECO:0000313" key="19">
    <source>
        <dbReference type="RefSeq" id="XP_027286697.2"/>
    </source>
</evidence>
<dbReference type="PROSITE" id="PS00028">
    <property type="entry name" value="ZINC_FINGER_C2H2_1"/>
    <property type="match status" value="6"/>
</dbReference>
<sequence>MQEERSAADTLRPGPGGQRAGPGGGVWPRRLAREAPPRWAEPPQGAARVKSSARVSAGHSPGRPAAERLVWLDLPSRSPMSRRKAGFVPRRVEPEPEPEPEPGRDDMEEMSQDFIDVKPGRDAGGVFTLRPWSPKDVSLLPGPLRPDAAPRPFEIPSPLEPGPSDRQPCTDKHPDLLTCGRCQQTFPLEAIIAFVEHKKLGCQPLQRSGPISDSKELKILSCLKCGRQFAGAWKLLHHAQWDHGLFIYQTESEASPSPLLDLAAVAAAVSAAPVEDKPPPASSAARQSPTCTVCKKTLSSLSNLKVHMRSHTGERPYACDQCSYACAQSSKLNRHKKTHRQPTPGSPAAPAASRGISPAAPPEPADHAAAPASTLPHQAEKAGAAATAGIQEPGAPGSGAQEGPGVDWGATTKAQRTDPIKTEKTTPRKTPKSTGKSRGPGGTCEFCGKHFANISNLTVHRRSHTGERPYACDQCSYACAQSSKLKRHQRMHGAGPGSTRFKCPRCFVPFGLQATLDKHLWQKHPEMVSA</sequence>
<evidence type="ECO:0000256" key="7">
    <source>
        <dbReference type="ARBA" id="ARBA00022833"/>
    </source>
</evidence>
<dbReference type="GO" id="GO:0006357">
    <property type="term" value="P:regulation of transcription by RNA polymerase II"/>
    <property type="evidence" value="ECO:0007669"/>
    <property type="project" value="TreeGrafter"/>
</dbReference>
<dbReference type="GO" id="GO:0005634">
    <property type="term" value="C:nucleus"/>
    <property type="evidence" value="ECO:0007669"/>
    <property type="project" value="UniProtKB-SubCell"/>
</dbReference>
<keyword evidence="5" id="KW-0677">Repeat</keyword>
<dbReference type="FunFam" id="3.30.160.60:FF:000046">
    <property type="entry name" value="Putative B-cell lymphoma/leukemia 11A"/>
    <property type="match status" value="1"/>
</dbReference>
<dbReference type="SUPFAM" id="SSF57667">
    <property type="entry name" value="beta-beta-alpha zinc fingers"/>
    <property type="match status" value="2"/>
</dbReference>
<dbReference type="OrthoDB" id="10046198at2759"/>
<feature type="domain" description="C2H2-type" evidence="17">
    <location>
        <begin position="442"/>
        <end position="469"/>
    </location>
</feature>
<keyword evidence="10" id="KW-0804">Transcription</keyword>
<dbReference type="PANTHER" id="PTHR45993">
    <property type="entry name" value="B-CELL LYMPHOMA/LEUKEMIA 11"/>
    <property type="match status" value="1"/>
</dbReference>